<gene>
    <name evidence="4" type="primary">similar to AGAP005245-PB</name>
    <name evidence="4" type="ORF">CLUMA_CG002579</name>
</gene>
<dbReference type="OrthoDB" id="10004641at2759"/>
<name>A0A1J1HSA4_9DIPT</name>
<evidence type="ECO:0000313" key="4">
    <source>
        <dbReference type="EMBL" id="CRK89089.1"/>
    </source>
</evidence>
<dbReference type="InterPro" id="IPR013087">
    <property type="entry name" value="Znf_C2H2_type"/>
</dbReference>
<evidence type="ECO:0000313" key="5">
    <source>
        <dbReference type="Proteomes" id="UP000183832"/>
    </source>
</evidence>
<dbReference type="GO" id="GO:0008270">
    <property type="term" value="F:zinc ion binding"/>
    <property type="evidence" value="ECO:0007669"/>
    <property type="project" value="UniProtKB-KW"/>
</dbReference>
<reference evidence="4 5" key="1">
    <citation type="submission" date="2015-04" db="EMBL/GenBank/DDBJ databases">
        <authorList>
            <person name="Syromyatnikov M.Y."/>
            <person name="Popov V.N."/>
        </authorList>
    </citation>
    <scope>NUCLEOTIDE SEQUENCE [LARGE SCALE GENOMIC DNA]</scope>
</reference>
<dbReference type="PROSITE" id="PS50157">
    <property type="entry name" value="ZINC_FINGER_C2H2_2"/>
    <property type="match status" value="1"/>
</dbReference>
<evidence type="ECO:0000256" key="1">
    <source>
        <dbReference type="PROSITE-ProRule" id="PRU00042"/>
    </source>
</evidence>
<feature type="domain" description="C2H2-type" evidence="3">
    <location>
        <begin position="34"/>
        <end position="61"/>
    </location>
</feature>
<evidence type="ECO:0000256" key="2">
    <source>
        <dbReference type="SAM" id="MobiDB-lite"/>
    </source>
</evidence>
<sequence>MLQLMQQQGPSRTNQTIPYPYPQRLDEKAKISFYKCRKCGKFYKTKYSWRRHEKKECGVAPQFHCDKCEFKTKYR</sequence>
<keyword evidence="1" id="KW-0863">Zinc-finger</keyword>
<proteinExistence type="predicted"/>
<dbReference type="STRING" id="568069.A0A1J1HSA4"/>
<dbReference type="AlphaFoldDB" id="A0A1J1HSA4"/>
<accession>A0A1J1HSA4</accession>
<feature type="compositionally biased region" description="Polar residues" evidence="2">
    <location>
        <begin position="1"/>
        <end position="17"/>
    </location>
</feature>
<dbReference type="Proteomes" id="UP000183832">
    <property type="component" value="Unassembled WGS sequence"/>
</dbReference>
<dbReference type="Gene3D" id="3.30.160.60">
    <property type="entry name" value="Classic Zinc Finger"/>
    <property type="match status" value="1"/>
</dbReference>
<evidence type="ECO:0000259" key="3">
    <source>
        <dbReference type="PROSITE" id="PS50157"/>
    </source>
</evidence>
<feature type="region of interest" description="Disordered" evidence="2">
    <location>
        <begin position="1"/>
        <end position="20"/>
    </location>
</feature>
<keyword evidence="1" id="KW-0862">Zinc</keyword>
<organism evidence="4 5">
    <name type="scientific">Clunio marinus</name>
    <dbReference type="NCBI Taxonomy" id="568069"/>
    <lineage>
        <taxon>Eukaryota</taxon>
        <taxon>Metazoa</taxon>
        <taxon>Ecdysozoa</taxon>
        <taxon>Arthropoda</taxon>
        <taxon>Hexapoda</taxon>
        <taxon>Insecta</taxon>
        <taxon>Pterygota</taxon>
        <taxon>Neoptera</taxon>
        <taxon>Endopterygota</taxon>
        <taxon>Diptera</taxon>
        <taxon>Nematocera</taxon>
        <taxon>Chironomoidea</taxon>
        <taxon>Chironomidae</taxon>
        <taxon>Clunio</taxon>
    </lineage>
</organism>
<keyword evidence="5" id="KW-1185">Reference proteome</keyword>
<protein>
    <submittedName>
        <fullName evidence="4">CLUMA_CG002579, isoform A</fullName>
    </submittedName>
</protein>
<keyword evidence="1" id="KW-0479">Metal-binding</keyword>
<dbReference type="EMBL" id="CVRI01000010">
    <property type="protein sequence ID" value="CRK89089.1"/>
    <property type="molecule type" value="Genomic_DNA"/>
</dbReference>